<gene>
    <name evidence="1" type="ORF">Q4Q39_15635</name>
</gene>
<evidence type="ECO:0000313" key="1">
    <source>
        <dbReference type="EMBL" id="MDO5988842.1"/>
    </source>
</evidence>
<proteinExistence type="predicted"/>
<dbReference type="EMBL" id="JAUOEM010000005">
    <property type="protein sequence ID" value="MDO5988842.1"/>
    <property type="molecule type" value="Genomic_DNA"/>
</dbReference>
<evidence type="ECO:0000313" key="2">
    <source>
        <dbReference type="Proteomes" id="UP001176891"/>
    </source>
</evidence>
<sequence length="369" mass="42662">MNISPIRAEGKLPDVKFLIKDIGKKIKNNDFMHASNRINQFFHINNFKEDLFCNIEYPYVDSHYRDSFYFYHSSKNYHVEKDCIRISFFDTPFNLDNPFSDLINGLSTFLGILVIRPTRNNQFGRMILSPNAFTIPPIEIICRKYYFTVRGIKLNVEAFQNSGQDNELHTCSETSLLSVLNYFSKYDHFKDKTPSKIFSVIDSLRYENIEPGKGMKQNEISFVLKEFGFGVRSYSRTNNNAEGFKKAFNDYIESGLPVITVFSQIDEKSKKVDSSRLENVESLSNGIAHSVIYIGYMNSQIDDFKIKANSVSFNKFNGTTILDYINSLTSNRKYVFIDDNQAPYRIGGFYNPLNSFDKKNILFLVLLSP</sequence>
<keyword evidence="2" id="KW-1185">Reference proteome</keyword>
<evidence type="ECO:0008006" key="3">
    <source>
        <dbReference type="Google" id="ProtNLM"/>
    </source>
</evidence>
<name>A0ABT8X4R6_9FLAO</name>
<accession>A0ABT8X4R6</accession>
<protein>
    <recommendedName>
        <fullName evidence="3">Peptidase C39-like domain-containing protein</fullName>
    </recommendedName>
</protein>
<organism evidence="1 2">
    <name type="scientific">Flavivirga amylovorans</name>
    <dbReference type="NCBI Taxonomy" id="870486"/>
    <lineage>
        <taxon>Bacteria</taxon>
        <taxon>Pseudomonadati</taxon>
        <taxon>Bacteroidota</taxon>
        <taxon>Flavobacteriia</taxon>
        <taxon>Flavobacteriales</taxon>
        <taxon>Flavobacteriaceae</taxon>
        <taxon>Flavivirga</taxon>
    </lineage>
</organism>
<dbReference type="RefSeq" id="WP_303283493.1">
    <property type="nucleotide sequence ID" value="NZ_BAABCZ010000004.1"/>
</dbReference>
<reference evidence="1" key="1">
    <citation type="submission" date="2023-07" db="EMBL/GenBank/DDBJ databases">
        <title>Two novel species in the genus Flavivirga.</title>
        <authorList>
            <person name="Kwon K."/>
        </authorList>
    </citation>
    <scope>NUCLEOTIDE SEQUENCE</scope>
    <source>
        <strain evidence="1">KACC 14157</strain>
    </source>
</reference>
<comment type="caution">
    <text evidence="1">The sequence shown here is derived from an EMBL/GenBank/DDBJ whole genome shotgun (WGS) entry which is preliminary data.</text>
</comment>
<dbReference type="Proteomes" id="UP001176891">
    <property type="component" value="Unassembled WGS sequence"/>
</dbReference>